<evidence type="ECO:0000313" key="17">
    <source>
        <dbReference type="Proteomes" id="UP000830116"/>
    </source>
</evidence>
<dbReference type="CDD" id="cd04738">
    <property type="entry name" value="DHOD_2_like"/>
    <property type="match status" value="1"/>
</dbReference>
<evidence type="ECO:0000313" key="16">
    <source>
        <dbReference type="EMBL" id="UOE99785.1"/>
    </source>
</evidence>
<dbReference type="InterPro" id="IPR050074">
    <property type="entry name" value="DHO_dehydrogenase"/>
</dbReference>
<keyword evidence="12" id="KW-0472">Membrane</keyword>
<reference evidence="16" key="1">
    <citation type="submission" date="2022-03" db="EMBL/GenBank/DDBJ databases">
        <title>Genome Identification and Characterization of new species Bdellovibrio reynosense LBG001 sp. nov. from a Mexico soil sample.</title>
        <authorList>
            <person name="Camilli A."/>
            <person name="Ajao Y."/>
            <person name="Guo X."/>
        </authorList>
    </citation>
    <scope>NUCLEOTIDE SEQUENCE</scope>
    <source>
        <strain evidence="16">LBG001</strain>
    </source>
</reference>
<comment type="catalytic activity">
    <reaction evidence="13">
        <text>(S)-dihydroorotate + a quinone = orotate + a quinol</text>
        <dbReference type="Rhea" id="RHEA:30187"/>
        <dbReference type="ChEBI" id="CHEBI:24646"/>
        <dbReference type="ChEBI" id="CHEBI:30839"/>
        <dbReference type="ChEBI" id="CHEBI:30864"/>
        <dbReference type="ChEBI" id="CHEBI:132124"/>
        <dbReference type="EC" id="1.3.5.2"/>
    </reaction>
</comment>
<dbReference type="SUPFAM" id="SSF51395">
    <property type="entry name" value="FMN-linked oxidoreductases"/>
    <property type="match status" value="1"/>
</dbReference>
<sequence length="328" mass="36465">MSKPWFLIPPQWAHDLSSLALPLYSFIHGRKTPQWNSFDWRGLHFANPLGIAGGVDKNADNLKDWWALGCGFVEVGTVTPRAQNPNPGKIMDRDLELQAMWNKMGFPSEGADDVFYNLSSYAPKYRTPIFVNIGKNRYTPNNQAVQDYLTLVDKFRPFADAYVVNISSPNTTGLRDLQNKENLDSLISPIVERVSRYEPTPVLVKLSPDMGEEVLSETVVHLANLGVDGFVLTNTTLSRPAGCTFPAEGGLSGAPLKELSKRALKIATESLGQKREGKLLVSVGGIMTPEDVFERLQMGADLVQIYSALVFHGPHFFHDVARRYNDGR</sequence>
<dbReference type="PANTHER" id="PTHR48109:SF4">
    <property type="entry name" value="DIHYDROOROTATE DEHYDROGENASE (QUINONE), MITOCHONDRIAL"/>
    <property type="match status" value="1"/>
</dbReference>
<evidence type="ECO:0000256" key="1">
    <source>
        <dbReference type="ARBA" id="ARBA00001917"/>
    </source>
</evidence>
<name>A0ABY4C842_9BACT</name>
<dbReference type="Pfam" id="PF01180">
    <property type="entry name" value="DHO_dh"/>
    <property type="match status" value="1"/>
</dbReference>
<keyword evidence="11 16" id="KW-0560">Oxidoreductase</keyword>
<dbReference type="Gene3D" id="3.20.20.70">
    <property type="entry name" value="Aldolase class I"/>
    <property type="match status" value="1"/>
</dbReference>
<gene>
    <name evidence="16" type="ORF">MNR06_08760</name>
</gene>
<keyword evidence="8" id="KW-0285">Flavoprotein</keyword>
<comment type="pathway">
    <text evidence="4">Pyrimidine metabolism; UMP biosynthesis via de novo pathway; orotate from (S)-dihydroorotate (quinone route): step 1/1.</text>
</comment>
<proteinExistence type="inferred from homology"/>
<dbReference type="PIRSF" id="PIRSF000164">
    <property type="entry name" value="DHO_oxidase"/>
    <property type="match status" value="1"/>
</dbReference>
<accession>A0ABY4C842</accession>
<dbReference type="InterPro" id="IPR005719">
    <property type="entry name" value="Dihydroorotate_DH_2"/>
</dbReference>
<evidence type="ECO:0000259" key="15">
    <source>
        <dbReference type="Pfam" id="PF01180"/>
    </source>
</evidence>
<evidence type="ECO:0000256" key="7">
    <source>
        <dbReference type="ARBA" id="ARBA00018366"/>
    </source>
</evidence>
<organism evidence="16 17">
    <name type="scientific">Bdellovibrio reynosensis</name>
    <dbReference type="NCBI Taxonomy" id="2835041"/>
    <lineage>
        <taxon>Bacteria</taxon>
        <taxon>Pseudomonadati</taxon>
        <taxon>Bdellovibrionota</taxon>
        <taxon>Bdellovibrionia</taxon>
        <taxon>Bdellovibrionales</taxon>
        <taxon>Pseudobdellovibrionaceae</taxon>
        <taxon>Bdellovibrio</taxon>
    </lineage>
</organism>
<comment type="cofactor">
    <cofactor evidence="1">
        <name>FMN</name>
        <dbReference type="ChEBI" id="CHEBI:58210"/>
    </cofactor>
</comment>
<dbReference type="PROSITE" id="PS00912">
    <property type="entry name" value="DHODEHASE_2"/>
    <property type="match status" value="1"/>
</dbReference>
<evidence type="ECO:0000256" key="2">
    <source>
        <dbReference type="ARBA" id="ARBA00003125"/>
    </source>
</evidence>
<evidence type="ECO:0000256" key="11">
    <source>
        <dbReference type="ARBA" id="ARBA00023002"/>
    </source>
</evidence>
<comment type="similarity">
    <text evidence="5">Belongs to the dihydroorotate dehydrogenase family. Type 2 subfamily.</text>
</comment>
<dbReference type="NCBIfam" id="NF003652">
    <property type="entry name" value="PRK05286.2-5"/>
    <property type="match status" value="1"/>
</dbReference>
<evidence type="ECO:0000256" key="3">
    <source>
        <dbReference type="ARBA" id="ARBA00004370"/>
    </source>
</evidence>
<comment type="subcellular location">
    <subcellularLocation>
        <location evidence="3">Membrane</location>
    </subcellularLocation>
</comment>
<evidence type="ECO:0000256" key="13">
    <source>
        <dbReference type="ARBA" id="ARBA00048639"/>
    </source>
</evidence>
<dbReference type="EMBL" id="CP093442">
    <property type="protein sequence ID" value="UOE99785.1"/>
    <property type="molecule type" value="Genomic_DNA"/>
</dbReference>
<dbReference type="NCBIfam" id="TIGR01036">
    <property type="entry name" value="pyrD_sub2"/>
    <property type="match status" value="1"/>
</dbReference>
<dbReference type="RefSeq" id="WP_243535045.1">
    <property type="nucleotide sequence ID" value="NZ_CP093442.1"/>
</dbReference>
<keyword evidence="9" id="KW-0288">FMN</keyword>
<evidence type="ECO:0000256" key="9">
    <source>
        <dbReference type="ARBA" id="ARBA00022643"/>
    </source>
</evidence>
<keyword evidence="17" id="KW-1185">Reference proteome</keyword>
<dbReference type="InterPro" id="IPR012135">
    <property type="entry name" value="Dihydroorotate_DH_1_2"/>
</dbReference>
<dbReference type="EC" id="1.3.5.2" evidence="6 14"/>
<dbReference type="GO" id="GO:0106430">
    <property type="term" value="F:dihydroorotate dehydrogenase (quinone) activity"/>
    <property type="evidence" value="ECO:0007669"/>
    <property type="project" value="UniProtKB-EC"/>
</dbReference>
<evidence type="ECO:0000256" key="8">
    <source>
        <dbReference type="ARBA" id="ARBA00022630"/>
    </source>
</evidence>
<feature type="domain" description="Dihydroorotate dehydrogenase catalytic" evidence="15">
    <location>
        <begin position="42"/>
        <end position="322"/>
    </location>
</feature>
<evidence type="ECO:0000256" key="5">
    <source>
        <dbReference type="ARBA" id="ARBA00005359"/>
    </source>
</evidence>
<evidence type="ECO:0000256" key="12">
    <source>
        <dbReference type="ARBA" id="ARBA00023136"/>
    </source>
</evidence>
<evidence type="ECO:0000256" key="10">
    <source>
        <dbReference type="ARBA" id="ARBA00022975"/>
    </source>
</evidence>
<keyword evidence="10" id="KW-0665">Pyrimidine biosynthesis</keyword>
<dbReference type="PANTHER" id="PTHR48109">
    <property type="entry name" value="DIHYDROOROTATE DEHYDROGENASE (QUINONE), MITOCHONDRIAL-RELATED"/>
    <property type="match status" value="1"/>
</dbReference>
<evidence type="ECO:0000256" key="4">
    <source>
        <dbReference type="ARBA" id="ARBA00005161"/>
    </source>
</evidence>
<comment type="function">
    <text evidence="2">Catalyzes the conversion of dihydroorotate to orotate with quinone as electron acceptor.</text>
</comment>
<dbReference type="InterPro" id="IPR005720">
    <property type="entry name" value="Dihydroorotate_DH_cat"/>
</dbReference>
<dbReference type="InterPro" id="IPR013785">
    <property type="entry name" value="Aldolase_TIM"/>
</dbReference>
<dbReference type="Proteomes" id="UP000830116">
    <property type="component" value="Chromosome"/>
</dbReference>
<evidence type="ECO:0000256" key="14">
    <source>
        <dbReference type="NCBIfam" id="TIGR01036"/>
    </source>
</evidence>
<evidence type="ECO:0000256" key="6">
    <source>
        <dbReference type="ARBA" id="ARBA00012791"/>
    </source>
</evidence>
<protein>
    <recommendedName>
        <fullName evidence="7 14">Dihydroorotate dehydrogenase (quinone)</fullName>
        <ecNumber evidence="6 14">1.3.5.2</ecNumber>
    </recommendedName>
</protein>
<dbReference type="InterPro" id="IPR001295">
    <property type="entry name" value="Dihydroorotate_DH_CS"/>
</dbReference>